<dbReference type="AlphaFoldDB" id="A0A1I1XWT8"/>
<dbReference type="Proteomes" id="UP000198896">
    <property type="component" value="Unassembled WGS sequence"/>
</dbReference>
<protein>
    <submittedName>
        <fullName evidence="1">Uncharacterized protein</fullName>
    </submittedName>
</protein>
<evidence type="ECO:0000313" key="1">
    <source>
        <dbReference type="EMBL" id="SFE09980.1"/>
    </source>
</evidence>
<name>A0A1I1XWT8_9FIRM</name>
<proteinExistence type="predicted"/>
<organism evidence="1 2">
    <name type="scientific">Succiniclasticum ruminis DSM 9236</name>
    <dbReference type="NCBI Taxonomy" id="1123323"/>
    <lineage>
        <taxon>Bacteria</taxon>
        <taxon>Bacillati</taxon>
        <taxon>Bacillota</taxon>
        <taxon>Negativicutes</taxon>
        <taxon>Acidaminococcales</taxon>
        <taxon>Acidaminococcaceae</taxon>
        <taxon>Succiniclasticum</taxon>
    </lineage>
</organism>
<evidence type="ECO:0000313" key="2">
    <source>
        <dbReference type="Proteomes" id="UP000198896"/>
    </source>
</evidence>
<keyword evidence="2" id="KW-1185">Reference proteome</keyword>
<gene>
    <name evidence="1" type="ORF">SAMN05216245_101390</name>
</gene>
<accession>A0A1I1XWT8</accession>
<dbReference type="EMBL" id="FONL01000001">
    <property type="protein sequence ID" value="SFE09980.1"/>
    <property type="molecule type" value="Genomic_DNA"/>
</dbReference>
<dbReference type="RefSeq" id="WP_177205852.1">
    <property type="nucleotide sequence ID" value="NZ_FONL01000001.1"/>
</dbReference>
<reference evidence="1 2" key="1">
    <citation type="submission" date="2016-10" db="EMBL/GenBank/DDBJ databases">
        <authorList>
            <person name="de Groot N.N."/>
        </authorList>
    </citation>
    <scope>NUCLEOTIDE SEQUENCE [LARGE SCALE GENOMIC DNA]</scope>
    <source>
        <strain evidence="1 2">DSM 9236</strain>
    </source>
</reference>
<sequence length="57" mass="7014">MAKPKNAEEWEIYDYLMEHYKEEGAIGLAPVKDLYYNKNCHMSWQQLKEDMKRVFHY</sequence>